<sequence length="41" mass="4565">MTSQGDYIEINGTSLYYELSGNSDGEPLVIILKQFLSQPQD</sequence>
<protein>
    <submittedName>
        <fullName evidence="1">Uncharacterized protein</fullName>
    </submittedName>
</protein>
<reference evidence="2" key="1">
    <citation type="submission" date="2016-11" db="EMBL/GenBank/DDBJ databases">
        <authorList>
            <person name="Varghese N."/>
            <person name="Submissions S."/>
        </authorList>
    </citation>
    <scope>NUCLEOTIDE SEQUENCE [LARGE SCALE GENOMIC DNA]</scope>
    <source>
        <strain evidence="2">DSM 21264</strain>
    </source>
</reference>
<evidence type="ECO:0000313" key="2">
    <source>
        <dbReference type="Proteomes" id="UP000184159"/>
    </source>
</evidence>
<keyword evidence="2" id="KW-1185">Reference proteome</keyword>
<gene>
    <name evidence="1" type="ORF">SAMN02745781_00568</name>
</gene>
<proteinExistence type="predicted"/>
<dbReference type="EMBL" id="FQUH01000002">
    <property type="protein sequence ID" value="SHE60360.1"/>
    <property type="molecule type" value="Genomic_DNA"/>
</dbReference>
<organism evidence="1 2">
    <name type="scientific">Vibrio gazogenes DSM 21264 = NBRC 103151</name>
    <dbReference type="NCBI Taxonomy" id="1123492"/>
    <lineage>
        <taxon>Bacteria</taxon>
        <taxon>Pseudomonadati</taxon>
        <taxon>Pseudomonadota</taxon>
        <taxon>Gammaproteobacteria</taxon>
        <taxon>Vibrionales</taxon>
        <taxon>Vibrionaceae</taxon>
        <taxon>Vibrio</taxon>
    </lineage>
</organism>
<dbReference type="AlphaFoldDB" id="A0A1M4UUT6"/>
<name>A0A1M4UUT6_VIBGA</name>
<evidence type="ECO:0000313" key="1">
    <source>
        <dbReference type="EMBL" id="SHE60360.1"/>
    </source>
</evidence>
<dbReference type="Proteomes" id="UP000184159">
    <property type="component" value="Unassembled WGS sequence"/>
</dbReference>
<accession>A0A1M4UUT6</accession>